<protein>
    <submittedName>
        <fullName evidence="7">23S rRNA (Uracil(1939)-C(5))-methyltransferase RlmD</fullName>
        <ecNumber evidence="7">2.1.1.190</ecNumber>
    </submittedName>
</protein>
<dbReference type="PROSITE" id="PS51687">
    <property type="entry name" value="SAM_MT_RNA_M5U"/>
    <property type="match status" value="1"/>
</dbReference>
<dbReference type="NCBIfam" id="TIGR00479">
    <property type="entry name" value="rumA"/>
    <property type="match status" value="1"/>
</dbReference>
<feature type="active site" description="Nucleophile" evidence="4">
    <location>
        <position position="412"/>
    </location>
</feature>
<evidence type="ECO:0000256" key="2">
    <source>
        <dbReference type="ARBA" id="ARBA00022679"/>
    </source>
</evidence>
<feature type="binding site" evidence="4">
    <location>
        <position position="316"/>
    </location>
    <ligand>
        <name>S-adenosyl-L-methionine</name>
        <dbReference type="ChEBI" id="CHEBI:59789"/>
    </ligand>
</feature>
<reference evidence="8" key="1">
    <citation type="journal article" date="2019" name="Int. J. Syst. Evol. Microbiol.">
        <title>The Global Catalogue of Microorganisms (GCM) 10K type strain sequencing project: providing services to taxonomists for standard genome sequencing and annotation.</title>
        <authorList>
            <consortium name="The Broad Institute Genomics Platform"/>
            <consortium name="The Broad Institute Genome Sequencing Center for Infectious Disease"/>
            <person name="Wu L."/>
            <person name="Ma J."/>
        </authorList>
    </citation>
    <scope>NUCLEOTIDE SEQUENCE [LARGE SCALE GENOMIC DNA]</scope>
    <source>
        <strain evidence="8">CCM 8937</strain>
    </source>
</reference>
<evidence type="ECO:0000259" key="6">
    <source>
        <dbReference type="PROSITE" id="PS50926"/>
    </source>
</evidence>
<dbReference type="EMBL" id="JBHTOH010000022">
    <property type="protein sequence ID" value="MFD1410691.1"/>
    <property type="molecule type" value="Genomic_DNA"/>
</dbReference>
<dbReference type="RefSeq" id="WP_225420223.1">
    <property type="nucleotide sequence ID" value="NZ_JBHTOH010000022.1"/>
</dbReference>
<dbReference type="InterPro" id="IPR030391">
    <property type="entry name" value="MeTrfase_TrmA_CS"/>
</dbReference>
<evidence type="ECO:0000256" key="5">
    <source>
        <dbReference type="PROSITE-ProRule" id="PRU10015"/>
    </source>
</evidence>
<dbReference type="InterPro" id="IPR012340">
    <property type="entry name" value="NA-bd_OB-fold"/>
</dbReference>
<keyword evidence="8" id="KW-1185">Reference proteome</keyword>
<evidence type="ECO:0000313" key="7">
    <source>
        <dbReference type="EMBL" id="MFD1410691.1"/>
    </source>
</evidence>
<dbReference type="PROSITE" id="PS01231">
    <property type="entry name" value="TRMA_2"/>
    <property type="match status" value="1"/>
</dbReference>
<name>A0ABW4BLI0_9LACO</name>
<accession>A0ABW4BLI0</accession>
<organism evidence="7 8">
    <name type="scientific">Lapidilactobacillus gannanensis</name>
    <dbReference type="NCBI Taxonomy" id="2486002"/>
    <lineage>
        <taxon>Bacteria</taxon>
        <taxon>Bacillati</taxon>
        <taxon>Bacillota</taxon>
        <taxon>Bacilli</taxon>
        <taxon>Lactobacillales</taxon>
        <taxon>Lactobacillaceae</taxon>
        <taxon>Lapidilactobacillus</taxon>
    </lineage>
</organism>
<evidence type="ECO:0000313" key="8">
    <source>
        <dbReference type="Proteomes" id="UP001597191"/>
    </source>
</evidence>
<feature type="active site" evidence="5">
    <location>
        <position position="412"/>
    </location>
</feature>
<evidence type="ECO:0000256" key="4">
    <source>
        <dbReference type="PROSITE-ProRule" id="PRU01024"/>
    </source>
</evidence>
<keyword evidence="1 4" id="KW-0489">Methyltransferase</keyword>
<dbReference type="InterPro" id="IPR010280">
    <property type="entry name" value="U5_MeTrfase_fam"/>
</dbReference>
<evidence type="ECO:0000256" key="1">
    <source>
        <dbReference type="ARBA" id="ARBA00022603"/>
    </source>
</evidence>
<dbReference type="GO" id="GO:0008168">
    <property type="term" value="F:methyltransferase activity"/>
    <property type="evidence" value="ECO:0007669"/>
    <property type="project" value="UniProtKB-KW"/>
</dbReference>
<keyword evidence="2 4" id="KW-0808">Transferase</keyword>
<dbReference type="PROSITE" id="PS01230">
    <property type="entry name" value="TRMA_1"/>
    <property type="match status" value="1"/>
</dbReference>
<feature type="binding site" evidence="4">
    <location>
        <position position="385"/>
    </location>
    <ligand>
        <name>S-adenosyl-L-methionine</name>
        <dbReference type="ChEBI" id="CHEBI:59789"/>
    </ligand>
</feature>
<comment type="similarity">
    <text evidence="4">Belongs to the class I-like SAM-binding methyltransferase superfamily. RNA M5U methyltransferase family.</text>
</comment>
<feature type="binding site" evidence="4">
    <location>
        <position position="337"/>
    </location>
    <ligand>
        <name>S-adenosyl-L-methionine</name>
        <dbReference type="ChEBI" id="CHEBI:59789"/>
    </ligand>
</feature>
<dbReference type="PANTHER" id="PTHR11061">
    <property type="entry name" value="RNA M5U METHYLTRANSFERASE"/>
    <property type="match status" value="1"/>
</dbReference>
<dbReference type="Pfam" id="PF05958">
    <property type="entry name" value="tRNA_U5-meth_tr"/>
    <property type="match status" value="1"/>
</dbReference>
<keyword evidence="3 4" id="KW-0949">S-adenosyl-L-methionine</keyword>
<evidence type="ECO:0000256" key="3">
    <source>
        <dbReference type="ARBA" id="ARBA00022691"/>
    </source>
</evidence>
<dbReference type="Gene3D" id="3.40.50.150">
    <property type="entry name" value="Vaccinia Virus protein VP39"/>
    <property type="match status" value="1"/>
</dbReference>
<dbReference type="Gene3D" id="2.40.50.140">
    <property type="entry name" value="Nucleic acid-binding proteins"/>
    <property type="match status" value="1"/>
</dbReference>
<comment type="caution">
    <text evidence="7">The sequence shown here is derived from an EMBL/GenBank/DDBJ whole genome shotgun (WGS) entry which is preliminary data.</text>
</comment>
<proteinExistence type="inferred from homology"/>
<feature type="domain" description="TRAM" evidence="6">
    <location>
        <begin position="7"/>
        <end position="66"/>
    </location>
</feature>
<dbReference type="EC" id="2.1.1.190" evidence="7"/>
<dbReference type="SUPFAM" id="SSF50249">
    <property type="entry name" value="Nucleic acid-binding proteins"/>
    <property type="match status" value="1"/>
</dbReference>
<dbReference type="GO" id="GO:0032259">
    <property type="term" value="P:methylation"/>
    <property type="evidence" value="ECO:0007669"/>
    <property type="project" value="UniProtKB-KW"/>
</dbReference>
<dbReference type="InterPro" id="IPR002792">
    <property type="entry name" value="TRAM_dom"/>
</dbReference>
<dbReference type="PROSITE" id="PS50926">
    <property type="entry name" value="TRAM"/>
    <property type="match status" value="1"/>
</dbReference>
<dbReference type="Proteomes" id="UP001597191">
    <property type="component" value="Unassembled WGS sequence"/>
</dbReference>
<dbReference type="InterPro" id="IPR030390">
    <property type="entry name" value="MeTrfase_TrmA_AS"/>
</dbReference>
<feature type="binding site" evidence="4">
    <location>
        <position position="287"/>
    </location>
    <ligand>
        <name>S-adenosyl-L-methionine</name>
        <dbReference type="ChEBI" id="CHEBI:59789"/>
    </ligand>
</feature>
<gene>
    <name evidence="7" type="primary">rlmD</name>
    <name evidence="7" type="ORF">ACFQ4R_03555</name>
</gene>
<sequence>MAKFTAPVTKGQRLSGTVADLTYEAMGVVKVGQDYPIFVANALTSEEIEFQVTKVNAHYGFGRLLKIVTESPDRVPADTRNYLQTGIAPLAHLAYSAQLKFKQEQVVNSLAKFHLDWQVQPTLAAPKETGYRNKAQVPVKMVAGVLQTGFYRQRSHDLIPMTDFLIQDPRIDQTIQSIRDILREYQVPAYDETTGKGTLRHIMVRRAQATGQQMVVLVSKQRHLPNEVAVVEQISQLPEITSIIVNFNPKKTNVILGVKERLVFGHLYLEDELLGHQFHISAQSFYQVNHDQTERLYQTAIDAAQLQPTDVVVDAYSGIGTIGISVADQVKQVREIEVVPEAVADAKNNAQLNGVTNMDFTVGKAEEIMPQWAAADVKMDVLFVDPPRKGLSPEFVAAVLAVKPQKIVYISCNPATLARDLSLLTAGGYQGNQVQPVDMFPQTTHVESVSVLERDE</sequence>
<dbReference type="SUPFAM" id="SSF53335">
    <property type="entry name" value="S-adenosyl-L-methionine-dependent methyltransferases"/>
    <property type="match status" value="1"/>
</dbReference>
<dbReference type="CDD" id="cd02440">
    <property type="entry name" value="AdoMet_MTases"/>
    <property type="match status" value="1"/>
</dbReference>
<dbReference type="InterPro" id="IPR029063">
    <property type="entry name" value="SAM-dependent_MTases_sf"/>
</dbReference>
<dbReference type="Gene3D" id="2.40.50.1070">
    <property type="match status" value="1"/>
</dbReference>
<dbReference type="PANTHER" id="PTHR11061:SF30">
    <property type="entry name" value="TRNA (URACIL(54)-C(5))-METHYLTRANSFERASE"/>
    <property type="match status" value="1"/>
</dbReference>